<evidence type="ECO:0000256" key="2">
    <source>
        <dbReference type="ARBA" id="ARBA00005866"/>
    </source>
</evidence>
<evidence type="ECO:0000256" key="4">
    <source>
        <dbReference type="ARBA" id="ARBA00023235"/>
    </source>
</evidence>
<dbReference type="GO" id="GO:0005737">
    <property type="term" value="C:cytoplasm"/>
    <property type="evidence" value="ECO:0007669"/>
    <property type="project" value="TreeGrafter"/>
</dbReference>
<evidence type="ECO:0000313" key="6">
    <source>
        <dbReference type="Proteomes" id="UP000187406"/>
    </source>
</evidence>
<dbReference type="Gene3D" id="2.70.98.10">
    <property type="match status" value="1"/>
</dbReference>
<dbReference type="InParanoid" id="A0A1Q3BKL9"/>
<dbReference type="InterPro" id="IPR025532">
    <property type="entry name" value="G6P_1-epimerase"/>
</dbReference>
<gene>
    <name evidence="5" type="ORF">CFOL_v3_12054</name>
</gene>
<dbReference type="InterPro" id="IPR011013">
    <property type="entry name" value="Gal_mutarotase_sf_dom"/>
</dbReference>
<evidence type="ECO:0000313" key="5">
    <source>
        <dbReference type="EMBL" id="GAV68551.1"/>
    </source>
</evidence>
<evidence type="ECO:0000256" key="1">
    <source>
        <dbReference type="ARBA" id="ARBA00001096"/>
    </source>
</evidence>
<dbReference type="OrthoDB" id="1659429at2759"/>
<comment type="catalytic activity">
    <reaction evidence="1">
        <text>alpha-D-glucose 6-phosphate = beta-D-glucose 6-phosphate</text>
        <dbReference type="Rhea" id="RHEA:16249"/>
        <dbReference type="ChEBI" id="CHEBI:58225"/>
        <dbReference type="ChEBI" id="CHEBI:58247"/>
        <dbReference type="EC" id="5.1.3.15"/>
    </reaction>
</comment>
<dbReference type="GO" id="GO:0047938">
    <property type="term" value="F:glucose-6-phosphate 1-epimerase activity"/>
    <property type="evidence" value="ECO:0007669"/>
    <property type="project" value="UniProtKB-EC"/>
</dbReference>
<dbReference type="InterPro" id="IPR014718">
    <property type="entry name" value="GH-type_carb-bd"/>
</dbReference>
<protein>
    <recommendedName>
        <fullName evidence="3">glucose-6-phosphate 1-epimerase</fullName>
        <ecNumber evidence="3">5.1.3.15</ecNumber>
    </recommendedName>
</protein>
<comment type="caution">
    <text evidence="5">The sequence shown here is derived from an EMBL/GenBank/DDBJ whole genome shotgun (WGS) entry which is preliminary data.</text>
</comment>
<dbReference type="CDD" id="cd09020">
    <property type="entry name" value="D-hex-6-P-epi_like"/>
    <property type="match status" value="1"/>
</dbReference>
<reference evidence="6" key="1">
    <citation type="submission" date="2016-04" db="EMBL/GenBank/DDBJ databases">
        <title>Cephalotus genome sequencing.</title>
        <authorList>
            <person name="Fukushima K."/>
            <person name="Hasebe M."/>
            <person name="Fang X."/>
        </authorList>
    </citation>
    <scope>NUCLEOTIDE SEQUENCE [LARGE SCALE GENOMIC DNA]</scope>
    <source>
        <strain evidence="6">cv. St1</strain>
    </source>
</reference>
<dbReference type="PANTHER" id="PTHR11122:SF33">
    <property type="entry name" value="GLUCOSE-6-PHOSPHATE 1-EPIMERASE"/>
    <property type="match status" value="1"/>
</dbReference>
<dbReference type="EMBL" id="BDDD01000640">
    <property type="protein sequence ID" value="GAV68551.1"/>
    <property type="molecule type" value="Genomic_DNA"/>
</dbReference>
<dbReference type="STRING" id="3775.A0A1Q3BKL9"/>
<organism evidence="5 6">
    <name type="scientific">Cephalotus follicularis</name>
    <name type="common">Albany pitcher plant</name>
    <dbReference type="NCBI Taxonomy" id="3775"/>
    <lineage>
        <taxon>Eukaryota</taxon>
        <taxon>Viridiplantae</taxon>
        <taxon>Streptophyta</taxon>
        <taxon>Embryophyta</taxon>
        <taxon>Tracheophyta</taxon>
        <taxon>Spermatophyta</taxon>
        <taxon>Magnoliopsida</taxon>
        <taxon>eudicotyledons</taxon>
        <taxon>Gunneridae</taxon>
        <taxon>Pentapetalae</taxon>
        <taxon>rosids</taxon>
        <taxon>fabids</taxon>
        <taxon>Oxalidales</taxon>
        <taxon>Cephalotaceae</taxon>
        <taxon>Cephalotus</taxon>
    </lineage>
</organism>
<dbReference type="InterPro" id="IPR008183">
    <property type="entry name" value="Aldose_1/G6P_1-epimerase"/>
</dbReference>
<sequence>MSRVFTMLLYNASIYLTWTFHELKVGGFYFELEADIKDLIITFVIIIAASNLEWNKGKVRPLVSSIRAKLRPKGMPLKLVQDADGLPRVILTEPTGSSAEVLLYGGQVVSWKTERREELLFKSSKAIWKPPKAVRGGIPVCFPQFGNLGSLEQHGIARSRMWSLDRDPSPFPPANNQSSVDLILKSTEEDLKTWPHSFELRLRISLNPGKLTLIPRVRNTDNKAFSFMFALRNYLSVSDISEVRVEGLETLDYFDNLMHRERFTEQADAITFDGEIDRVYLSTPTKIAIIDHEKKRTFVLRKDNMPDAVVWNPWDKKAKALLDLGDEDYKSMLCVDSAAIETPIVLKPFEEWKSCQELSTVSSSYCSGQLDPRKVLYGFR</sequence>
<evidence type="ECO:0000256" key="3">
    <source>
        <dbReference type="ARBA" id="ARBA00012083"/>
    </source>
</evidence>
<comment type="similarity">
    <text evidence="2">Belongs to the glucose-6-phosphate 1-epimerase family.</text>
</comment>
<keyword evidence="4" id="KW-0413">Isomerase</keyword>
<keyword evidence="6" id="KW-1185">Reference proteome</keyword>
<dbReference type="FunCoup" id="A0A1Q3BKL9">
    <property type="interactions" value="2095"/>
</dbReference>
<dbReference type="EC" id="5.1.3.15" evidence="3"/>
<dbReference type="Proteomes" id="UP000187406">
    <property type="component" value="Unassembled WGS sequence"/>
</dbReference>
<dbReference type="GO" id="GO:0030246">
    <property type="term" value="F:carbohydrate binding"/>
    <property type="evidence" value="ECO:0007669"/>
    <property type="project" value="InterPro"/>
</dbReference>
<dbReference type="SUPFAM" id="SSF74650">
    <property type="entry name" value="Galactose mutarotase-like"/>
    <property type="match status" value="1"/>
</dbReference>
<dbReference type="AlphaFoldDB" id="A0A1Q3BKL9"/>
<proteinExistence type="inferred from homology"/>
<dbReference type="GO" id="GO:0005975">
    <property type="term" value="P:carbohydrate metabolic process"/>
    <property type="evidence" value="ECO:0007669"/>
    <property type="project" value="InterPro"/>
</dbReference>
<dbReference type="Pfam" id="PF01263">
    <property type="entry name" value="Aldose_epim"/>
    <property type="match status" value="1"/>
</dbReference>
<name>A0A1Q3BKL9_CEPFO</name>
<accession>A0A1Q3BKL9</accession>
<dbReference type="PANTHER" id="PTHR11122">
    <property type="entry name" value="APOSPORY-ASSOCIATED PROTEIN C-RELATED"/>
    <property type="match status" value="1"/>
</dbReference>